<sequence>MLHKSIFSSVRTLPSGGIDPRGRKLGAILVDAGQLTDERLDWAIRRQRRHLCKIGDILLRHGLVSEHVLYSALARQYDALFLQAADAIAAPDLIDRIGVDLCVTHGILPLRRAGGLCLVATCEPQAFEGLRTLLEPLLGPVAMVVMPRSDLRAKLQAMRRHRLVGQAECRVPLATSCRTFGTGRGGAVALALLALVAAFAWAAPVTIFAIAAALACALTVTNTALLLYAMHVPRSRSVEANATDTLSMARLPRVSVLVPLYREREIADALVERLSRLNYPRELLEICLVVEDDDVITRDALDRSDLPLWMNQIAVPYGTLRTKPRAMNYALGFCSGDIIGIYDAEDAPPADQILRVVHQFARSHQDVGCLQGRLNFYNPRASWLTRCFSIDYAAWFFLILPAMHRLGWPIPLGGTTVFFRRAALEDVGGWDAHNVTEDADLGIRLARRGYRTDLLPSLTLEEATIHPRAWVHQRSRWQKGYAITYLVHMRRPFQLLRELGLWRFAGVQILFLGSLGSTVLAPVLWSFWLLCFGLPHPLSGVLGIAPSIILMAILFSSALVGAAAQAQALMRLRRPGLIPALPLMHLYYPLATVALMKALWELIRRPFFWDKTQHGVSQPDVPITELDPAPNRA</sequence>
<name>A0A934IG36_9RHOB</name>
<organism evidence="6 7">
    <name type="scientific">Palleronia pontilimi</name>
    <dbReference type="NCBI Taxonomy" id="1964209"/>
    <lineage>
        <taxon>Bacteria</taxon>
        <taxon>Pseudomonadati</taxon>
        <taxon>Pseudomonadota</taxon>
        <taxon>Alphaproteobacteria</taxon>
        <taxon>Rhodobacterales</taxon>
        <taxon>Roseobacteraceae</taxon>
        <taxon>Palleronia</taxon>
    </lineage>
</organism>
<keyword evidence="4" id="KW-1133">Transmembrane helix</keyword>
<comment type="caution">
    <text evidence="6">The sequence shown here is derived from an EMBL/GenBank/DDBJ whole genome shotgun (WGS) entry which is preliminary data.</text>
</comment>
<dbReference type="Pfam" id="PF05157">
    <property type="entry name" value="MshEN"/>
    <property type="match status" value="1"/>
</dbReference>
<dbReference type="InterPro" id="IPR007831">
    <property type="entry name" value="T2SS_GspE_N"/>
</dbReference>
<feature type="transmembrane region" description="Helical" evidence="4">
    <location>
        <begin position="576"/>
        <end position="600"/>
    </location>
</feature>
<dbReference type="PANTHER" id="PTHR43630:SF1">
    <property type="entry name" value="POLY-BETA-1,6-N-ACETYL-D-GLUCOSAMINE SYNTHASE"/>
    <property type="match status" value="1"/>
</dbReference>
<evidence type="ECO:0000256" key="1">
    <source>
        <dbReference type="ARBA" id="ARBA00006739"/>
    </source>
</evidence>
<feature type="transmembrane region" description="Helical" evidence="4">
    <location>
        <begin position="540"/>
        <end position="564"/>
    </location>
</feature>
<evidence type="ECO:0000313" key="6">
    <source>
        <dbReference type="EMBL" id="MBJ3762161.1"/>
    </source>
</evidence>
<keyword evidence="3" id="KW-0808">Transferase</keyword>
<keyword evidence="2" id="KW-0328">Glycosyltransferase</keyword>
<protein>
    <submittedName>
        <fullName evidence="6">Glycosyltransferase</fullName>
    </submittedName>
</protein>
<dbReference type="SUPFAM" id="SSF160246">
    <property type="entry name" value="EspE N-terminal domain-like"/>
    <property type="match status" value="1"/>
</dbReference>
<dbReference type="Gene3D" id="3.90.550.10">
    <property type="entry name" value="Spore Coat Polysaccharide Biosynthesis Protein SpsA, Chain A"/>
    <property type="match status" value="1"/>
</dbReference>
<reference evidence="6" key="1">
    <citation type="submission" date="2020-12" db="EMBL/GenBank/DDBJ databases">
        <title>Bacterial taxonomy.</title>
        <authorList>
            <person name="Pan X."/>
        </authorList>
    </citation>
    <scope>NUCLEOTIDE SEQUENCE</scope>
    <source>
        <strain evidence="6">KCTC 52957</strain>
    </source>
</reference>
<feature type="transmembrane region" description="Helical" evidence="4">
    <location>
        <begin position="185"/>
        <end position="202"/>
    </location>
</feature>
<keyword evidence="7" id="KW-1185">Reference proteome</keyword>
<dbReference type="InterPro" id="IPR029044">
    <property type="entry name" value="Nucleotide-diphossugar_trans"/>
</dbReference>
<keyword evidence="4" id="KW-0812">Transmembrane</keyword>
<dbReference type="EMBL" id="JAEKPD010000005">
    <property type="protein sequence ID" value="MBJ3762161.1"/>
    <property type="molecule type" value="Genomic_DNA"/>
</dbReference>
<evidence type="ECO:0000313" key="7">
    <source>
        <dbReference type="Proteomes" id="UP000642488"/>
    </source>
</evidence>
<dbReference type="GO" id="GO:0016757">
    <property type="term" value="F:glycosyltransferase activity"/>
    <property type="evidence" value="ECO:0007669"/>
    <property type="project" value="UniProtKB-KW"/>
</dbReference>
<feature type="transmembrane region" description="Helical" evidence="4">
    <location>
        <begin position="208"/>
        <end position="229"/>
    </location>
</feature>
<evidence type="ECO:0000256" key="2">
    <source>
        <dbReference type="ARBA" id="ARBA00022676"/>
    </source>
</evidence>
<keyword evidence="4" id="KW-0472">Membrane</keyword>
<dbReference type="Pfam" id="PF13641">
    <property type="entry name" value="Glyco_tranf_2_3"/>
    <property type="match status" value="1"/>
</dbReference>
<feature type="transmembrane region" description="Helical" evidence="4">
    <location>
        <begin position="500"/>
        <end position="528"/>
    </location>
</feature>
<proteinExistence type="inferred from homology"/>
<dbReference type="AlphaFoldDB" id="A0A934IG36"/>
<accession>A0A934IG36</accession>
<evidence type="ECO:0000256" key="4">
    <source>
        <dbReference type="SAM" id="Phobius"/>
    </source>
</evidence>
<dbReference type="RefSeq" id="WP_198915339.1">
    <property type="nucleotide sequence ID" value="NZ_JAEKPD010000005.1"/>
</dbReference>
<dbReference type="Proteomes" id="UP000642488">
    <property type="component" value="Unassembled WGS sequence"/>
</dbReference>
<gene>
    <name evidence="6" type="ORF">ILP92_05320</name>
</gene>
<evidence type="ECO:0000256" key="3">
    <source>
        <dbReference type="ARBA" id="ARBA00022679"/>
    </source>
</evidence>
<comment type="similarity">
    <text evidence="1">Belongs to the glycosyltransferase 2 family.</text>
</comment>
<dbReference type="PANTHER" id="PTHR43630">
    <property type="entry name" value="POLY-BETA-1,6-N-ACETYL-D-GLUCOSAMINE SYNTHASE"/>
    <property type="match status" value="1"/>
</dbReference>
<dbReference type="InterPro" id="IPR037257">
    <property type="entry name" value="T2SS_E_N_sf"/>
</dbReference>
<evidence type="ECO:0000259" key="5">
    <source>
        <dbReference type="Pfam" id="PF05157"/>
    </source>
</evidence>
<dbReference type="SUPFAM" id="SSF53448">
    <property type="entry name" value="Nucleotide-diphospho-sugar transferases"/>
    <property type="match status" value="1"/>
</dbReference>
<feature type="domain" description="Type II secretion system protein GspE N-terminal" evidence="5">
    <location>
        <begin position="89"/>
        <end position="162"/>
    </location>
</feature>